<sequence length="57" mass="6157">MRVGIERRRPSTPLLGPKLVTKKSSDDTTTGVQVPKARGGKPRGGGKDKGDVQRWLS</sequence>
<evidence type="ECO:0000256" key="1">
    <source>
        <dbReference type="SAM" id="MobiDB-lite"/>
    </source>
</evidence>
<keyword evidence="3" id="KW-1185">Reference proteome</keyword>
<organism evidence="2 3">
    <name type="scientific">Gossypium mustelinum</name>
    <name type="common">Cotton</name>
    <name type="synonym">Gossypium caicoense</name>
    <dbReference type="NCBI Taxonomy" id="34275"/>
    <lineage>
        <taxon>Eukaryota</taxon>
        <taxon>Viridiplantae</taxon>
        <taxon>Streptophyta</taxon>
        <taxon>Embryophyta</taxon>
        <taxon>Tracheophyta</taxon>
        <taxon>Spermatophyta</taxon>
        <taxon>Magnoliopsida</taxon>
        <taxon>eudicotyledons</taxon>
        <taxon>Gunneridae</taxon>
        <taxon>Pentapetalae</taxon>
        <taxon>rosids</taxon>
        <taxon>malvids</taxon>
        <taxon>Malvales</taxon>
        <taxon>Malvaceae</taxon>
        <taxon>Malvoideae</taxon>
        <taxon>Gossypium</taxon>
    </lineage>
</organism>
<proteinExistence type="predicted"/>
<dbReference type="AlphaFoldDB" id="A0A5D2XBR7"/>
<dbReference type="EMBL" id="CM017646">
    <property type="protein sequence ID" value="TYJ11449.1"/>
    <property type="molecule type" value="Genomic_DNA"/>
</dbReference>
<dbReference type="Proteomes" id="UP000323597">
    <property type="component" value="Chromosome A11"/>
</dbReference>
<name>A0A5D2XBR7_GOSMU</name>
<accession>A0A5D2XBR7</accession>
<reference evidence="2 3" key="1">
    <citation type="submission" date="2019-07" db="EMBL/GenBank/DDBJ databases">
        <title>WGS assembly of Gossypium mustelinum.</title>
        <authorList>
            <person name="Chen Z.J."/>
            <person name="Sreedasyam A."/>
            <person name="Ando A."/>
            <person name="Song Q."/>
            <person name="De L."/>
            <person name="Hulse-Kemp A."/>
            <person name="Ding M."/>
            <person name="Ye W."/>
            <person name="Kirkbride R."/>
            <person name="Jenkins J."/>
            <person name="Plott C."/>
            <person name="Lovell J."/>
            <person name="Lin Y.-M."/>
            <person name="Vaughn R."/>
            <person name="Liu B."/>
            <person name="Li W."/>
            <person name="Simpson S."/>
            <person name="Scheffler B."/>
            <person name="Saski C."/>
            <person name="Grover C."/>
            <person name="Hu G."/>
            <person name="Conover J."/>
            <person name="Carlson J."/>
            <person name="Shu S."/>
            <person name="Boston L."/>
            <person name="Williams M."/>
            <person name="Peterson D."/>
            <person name="Mcgee K."/>
            <person name="Jones D."/>
            <person name="Wendel J."/>
            <person name="Stelly D."/>
            <person name="Grimwood J."/>
            <person name="Schmutz J."/>
        </authorList>
    </citation>
    <scope>NUCLEOTIDE SEQUENCE [LARGE SCALE GENOMIC DNA]</scope>
    <source>
        <strain evidence="2">1408120.09</strain>
    </source>
</reference>
<gene>
    <name evidence="2" type="ORF">E1A91_A11G277200v1</name>
</gene>
<evidence type="ECO:0000313" key="2">
    <source>
        <dbReference type="EMBL" id="TYJ11449.1"/>
    </source>
</evidence>
<feature type="region of interest" description="Disordered" evidence="1">
    <location>
        <begin position="1"/>
        <end position="57"/>
    </location>
</feature>
<protein>
    <submittedName>
        <fullName evidence="2">Uncharacterized protein</fullName>
    </submittedName>
</protein>
<feature type="compositionally biased region" description="Basic and acidic residues" evidence="1">
    <location>
        <begin position="45"/>
        <end position="57"/>
    </location>
</feature>
<evidence type="ECO:0000313" key="3">
    <source>
        <dbReference type="Proteomes" id="UP000323597"/>
    </source>
</evidence>